<dbReference type="UniPathway" id="UPA00109">
    <property type="reaction ID" value="UER00180"/>
</dbReference>
<name>A0A1T4LGZ1_9SPIR</name>
<keyword evidence="13" id="KW-1185">Reference proteome</keyword>
<reference evidence="12 13" key="1">
    <citation type="submission" date="2017-02" db="EMBL/GenBank/DDBJ databases">
        <authorList>
            <person name="Peterson S.W."/>
        </authorList>
    </citation>
    <scope>NUCLEOTIDE SEQUENCE [LARGE SCALE GENOMIC DNA]</scope>
    <source>
        <strain evidence="12 13">ATCC BAA-909</strain>
    </source>
</reference>
<evidence type="ECO:0000313" key="12">
    <source>
        <dbReference type="EMBL" id="SJZ53973.1"/>
    </source>
</evidence>
<dbReference type="GO" id="GO:0005536">
    <property type="term" value="F:D-glucose binding"/>
    <property type="evidence" value="ECO:0007669"/>
    <property type="project" value="InterPro"/>
</dbReference>
<protein>
    <submittedName>
        <fullName evidence="12">Hexokinase</fullName>
    </submittedName>
</protein>
<dbReference type="GO" id="GO:0008865">
    <property type="term" value="F:fructokinase activity"/>
    <property type="evidence" value="ECO:0007669"/>
    <property type="project" value="TreeGrafter"/>
</dbReference>
<gene>
    <name evidence="12" type="ORF">SAMN02745152_00530</name>
</gene>
<keyword evidence="6 12" id="KW-0418">Kinase</keyword>
<keyword evidence="5" id="KW-0547">Nucleotide-binding</keyword>
<feature type="domain" description="Hexokinase C-terminal" evidence="11">
    <location>
        <begin position="179"/>
        <end position="409"/>
    </location>
</feature>
<feature type="domain" description="Hexokinase N-terminal" evidence="10">
    <location>
        <begin position="3"/>
        <end position="169"/>
    </location>
</feature>
<dbReference type="PRINTS" id="PR00475">
    <property type="entry name" value="HEXOKINASE"/>
</dbReference>
<organism evidence="12 13">
    <name type="scientific">Treponema berlinense</name>
    <dbReference type="NCBI Taxonomy" id="225004"/>
    <lineage>
        <taxon>Bacteria</taxon>
        <taxon>Pseudomonadati</taxon>
        <taxon>Spirochaetota</taxon>
        <taxon>Spirochaetia</taxon>
        <taxon>Spirochaetales</taxon>
        <taxon>Treponemataceae</taxon>
        <taxon>Treponema</taxon>
    </lineage>
</organism>
<dbReference type="InterPro" id="IPR001312">
    <property type="entry name" value="Hexokinase"/>
</dbReference>
<dbReference type="PANTHER" id="PTHR19443:SF16">
    <property type="entry name" value="HEXOKINASE TYPE 1-RELATED"/>
    <property type="match status" value="1"/>
</dbReference>
<evidence type="ECO:0000256" key="9">
    <source>
        <dbReference type="ARBA" id="ARBA00047905"/>
    </source>
</evidence>
<evidence type="ECO:0000259" key="11">
    <source>
        <dbReference type="Pfam" id="PF03727"/>
    </source>
</evidence>
<evidence type="ECO:0000256" key="7">
    <source>
        <dbReference type="ARBA" id="ARBA00022840"/>
    </source>
</evidence>
<dbReference type="GO" id="GO:0001678">
    <property type="term" value="P:intracellular glucose homeostasis"/>
    <property type="evidence" value="ECO:0007669"/>
    <property type="project" value="InterPro"/>
</dbReference>
<dbReference type="PROSITE" id="PS51748">
    <property type="entry name" value="HEXOKINASE_2"/>
    <property type="match status" value="1"/>
</dbReference>
<comment type="similarity">
    <text evidence="3">Belongs to the hexokinase family.</text>
</comment>
<dbReference type="EMBL" id="FUXC01000002">
    <property type="protein sequence ID" value="SJZ53973.1"/>
    <property type="molecule type" value="Genomic_DNA"/>
</dbReference>
<evidence type="ECO:0000256" key="1">
    <source>
        <dbReference type="ARBA" id="ARBA00004921"/>
    </source>
</evidence>
<dbReference type="GO" id="GO:0006096">
    <property type="term" value="P:glycolytic process"/>
    <property type="evidence" value="ECO:0007669"/>
    <property type="project" value="UniProtKB-UniPathway"/>
</dbReference>
<dbReference type="Gene3D" id="3.30.420.40">
    <property type="match status" value="1"/>
</dbReference>
<dbReference type="PANTHER" id="PTHR19443">
    <property type="entry name" value="HEXOKINASE"/>
    <property type="match status" value="1"/>
</dbReference>
<evidence type="ECO:0000256" key="2">
    <source>
        <dbReference type="ARBA" id="ARBA00005007"/>
    </source>
</evidence>
<keyword evidence="7" id="KW-0067">ATP-binding</keyword>
<evidence type="ECO:0000313" key="13">
    <source>
        <dbReference type="Proteomes" id="UP000190395"/>
    </source>
</evidence>
<evidence type="ECO:0000256" key="5">
    <source>
        <dbReference type="ARBA" id="ARBA00022741"/>
    </source>
</evidence>
<dbReference type="CDD" id="cd24000">
    <property type="entry name" value="ASKHA_NBD_HK"/>
    <property type="match status" value="1"/>
</dbReference>
<dbReference type="Gene3D" id="3.40.367.20">
    <property type="match status" value="1"/>
</dbReference>
<evidence type="ECO:0000256" key="3">
    <source>
        <dbReference type="ARBA" id="ARBA00009225"/>
    </source>
</evidence>
<evidence type="ECO:0000256" key="8">
    <source>
        <dbReference type="ARBA" id="ARBA00023152"/>
    </source>
</evidence>
<dbReference type="InterPro" id="IPR022672">
    <property type="entry name" value="Hexokinase_N"/>
</dbReference>
<dbReference type="STRING" id="225004.SAMN02745152_00530"/>
<keyword evidence="4" id="KW-0808">Transferase</keyword>
<dbReference type="InterPro" id="IPR022673">
    <property type="entry name" value="Hexokinase_C"/>
</dbReference>
<evidence type="ECO:0000256" key="6">
    <source>
        <dbReference type="ARBA" id="ARBA00022777"/>
    </source>
</evidence>
<dbReference type="Pfam" id="PF00349">
    <property type="entry name" value="Hexokinase_1"/>
    <property type="match status" value="1"/>
</dbReference>
<sequence>MIVDEILTDMRRPKSENRGMDMSRTWMLPPSKNPENEKVIVIDAGGTNFRSCLVSFDGSGNAEISDFKKSFMPATEKEYSKDEFFSAIADRIEYLKGKAEKIGFCFSYSLDMTPEHDAIPNAFSKEFKARSVLGCPVGKCLKDELEKRGWKVGKISVINDTVGALLAGKVKEKDAGSYIGFILGTGMNAAFVAPEGNIWDEKGQNQIIVCESGKCNSFKLSDFDVDADKRTAIPVQFPLEKCCSGAYLGNTCLSFLKFAANENLFSKKAAENFKNLALLSTIDADNFLNGFDKNLQDKNENPVEKCCFTEKDRKIAFKLLDSAVDRCAHYAASILAANLIATEKGKSEGNSPAKEVCIVCNGTTFYKTHRLKERTEKYLFDYAYKKCGISYKTVCVENDITLGTAVAALI</sequence>
<dbReference type="Proteomes" id="UP000190395">
    <property type="component" value="Unassembled WGS sequence"/>
</dbReference>
<comment type="catalytic activity">
    <reaction evidence="9">
        <text>D-fructose + ATP = D-fructose 6-phosphate + ADP + H(+)</text>
        <dbReference type="Rhea" id="RHEA:16125"/>
        <dbReference type="ChEBI" id="CHEBI:15378"/>
        <dbReference type="ChEBI" id="CHEBI:30616"/>
        <dbReference type="ChEBI" id="CHEBI:37721"/>
        <dbReference type="ChEBI" id="CHEBI:61527"/>
        <dbReference type="ChEBI" id="CHEBI:456216"/>
        <dbReference type="EC" id="2.7.1.1"/>
    </reaction>
    <physiologicalReaction direction="left-to-right" evidence="9">
        <dbReference type="Rhea" id="RHEA:16126"/>
    </physiologicalReaction>
</comment>
<dbReference type="GO" id="GO:0005524">
    <property type="term" value="F:ATP binding"/>
    <property type="evidence" value="ECO:0007669"/>
    <property type="project" value="UniProtKB-KW"/>
</dbReference>
<dbReference type="GO" id="GO:0004340">
    <property type="term" value="F:glucokinase activity"/>
    <property type="evidence" value="ECO:0007669"/>
    <property type="project" value="TreeGrafter"/>
</dbReference>
<dbReference type="AlphaFoldDB" id="A0A1T4LGZ1"/>
<dbReference type="GO" id="GO:0006006">
    <property type="term" value="P:glucose metabolic process"/>
    <property type="evidence" value="ECO:0007669"/>
    <property type="project" value="TreeGrafter"/>
</dbReference>
<evidence type="ECO:0000259" key="10">
    <source>
        <dbReference type="Pfam" id="PF00349"/>
    </source>
</evidence>
<proteinExistence type="inferred from homology"/>
<comment type="pathway">
    <text evidence="1">Carbohydrate degradation.</text>
</comment>
<evidence type="ECO:0000256" key="4">
    <source>
        <dbReference type="ARBA" id="ARBA00022679"/>
    </source>
</evidence>
<keyword evidence="8" id="KW-0324">Glycolysis</keyword>
<comment type="pathway">
    <text evidence="2">Carbohydrate metabolism.</text>
</comment>
<dbReference type="SUPFAM" id="SSF53067">
    <property type="entry name" value="Actin-like ATPase domain"/>
    <property type="match status" value="2"/>
</dbReference>
<dbReference type="InterPro" id="IPR043129">
    <property type="entry name" value="ATPase_NBD"/>
</dbReference>
<accession>A0A1T4LGZ1</accession>
<dbReference type="Pfam" id="PF03727">
    <property type="entry name" value="Hexokinase_2"/>
    <property type="match status" value="1"/>
</dbReference>